<evidence type="ECO:0000313" key="3">
    <source>
        <dbReference type="Proteomes" id="UP001213000"/>
    </source>
</evidence>
<organism evidence="2 3">
    <name type="scientific">Leucocoprinus birnbaumii</name>
    <dbReference type="NCBI Taxonomy" id="56174"/>
    <lineage>
        <taxon>Eukaryota</taxon>
        <taxon>Fungi</taxon>
        <taxon>Dikarya</taxon>
        <taxon>Basidiomycota</taxon>
        <taxon>Agaricomycotina</taxon>
        <taxon>Agaricomycetes</taxon>
        <taxon>Agaricomycetidae</taxon>
        <taxon>Agaricales</taxon>
        <taxon>Agaricineae</taxon>
        <taxon>Agaricaceae</taxon>
        <taxon>Leucocoprinus</taxon>
    </lineage>
</organism>
<comment type="caution">
    <text evidence="2">The sequence shown here is derived from an EMBL/GenBank/DDBJ whole genome shotgun (WGS) entry which is preliminary data.</text>
</comment>
<dbReference type="Proteomes" id="UP001213000">
    <property type="component" value="Unassembled WGS sequence"/>
</dbReference>
<sequence>MNQAVHADILSAPDVRSAKKHEENEAPSRRFGHVAAPKLVPKLLPPCPSDNAVYDQDIGAGNVAQLLPDCLLFQNEAWPSVSGILAFQNRNRYVAQPTITFMPEYPGYLWGGVTSYIDPRDDGLRVHFEEVTEPATNPAVRRMRILASSSGSPNHWLEVSRREDTPFVMVADVQRTVIEWMKETSLSRPVNASPRLSNWITLTDEDGKEFDLEVWIWRGLEALDDTMENWVLKLADDAVGW</sequence>
<feature type="region of interest" description="Disordered" evidence="1">
    <location>
        <begin position="12"/>
        <end position="31"/>
    </location>
</feature>
<dbReference type="AlphaFoldDB" id="A0AAD5W0Z5"/>
<keyword evidence="3" id="KW-1185">Reference proteome</keyword>
<name>A0AAD5W0Z5_9AGAR</name>
<evidence type="ECO:0000313" key="2">
    <source>
        <dbReference type="EMBL" id="KAJ3574920.1"/>
    </source>
</evidence>
<evidence type="ECO:0000256" key="1">
    <source>
        <dbReference type="SAM" id="MobiDB-lite"/>
    </source>
</evidence>
<accession>A0AAD5W0Z5</accession>
<proteinExistence type="predicted"/>
<reference evidence="2" key="1">
    <citation type="submission" date="2022-07" db="EMBL/GenBank/DDBJ databases">
        <title>Genome Sequence of Leucocoprinus birnbaumii.</title>
        <authorList>
            <person name="Buettner E."/>
        </authorList>
    </citation>
    <scope>NUCLEOTIDE SEQUENCE</scope>
    <source>
        <strain evidence="2">VT141</strain>
    </source>
</reference>
<feature type="compositionally biased region" description="Basic and acidic residues" evidence="1">
    <location>
        <begin position="16"/>
        <end position="28"/>
    </location>
</feature>
<dbReference type="EMBL" id="JANIEX010000053">
    <property type="protein sequence ID" value="KAJ3574920.1"/>
    <property type="molecule type" value="Genomic_DNA"/>
</dbReference>
<gene>
    <name evidence="2" type="ORF">NP233_g1440</name>
</gene>
<protein>
    <submittedName>
        <fullName evidence="2">Uncharacterized protein</fullName>
    </submittedName>
</protein>